<dbReference type="RefSeq" id="WP_180870030.1">
    <property type="nucleotide sequence ID" value="NZ_JACJJQ010000006.1"/>
</dbReference>
<keyword evidence="2" id="KW-1185">Reference proteome</keyword>
<comment type="caution">
    <text evidence="1">The sequence shown here is derived from an EMBL/GenBank/DDBJ whole genome shotgun (WGS) entry which is preliminary data.</text>
</comment>
<protein>
    <submittedName>
        <fullName evidence="1">Uncharacterized protein</fullName>
    </submittedName>
</protein>
<proteinExistence type="predicted"/>
<gene>
    <name evidence="1" type="ORF">H5993_02020</name>
</gene>
<evidence type="ECO:0000313" key="2">
    <source>
        <dbReference type="Proteomes" id="UP000776629"/>
    </source>
</evidence>
<accession>A0ABS2ELZ7</accession>
<dbReference type="EMBL" id="JACJJQ010000006">
    <property type="protein sequence ID" value="MBM6753544.1"/>
    <property type="molecule type" value="Genomic_DNA"/>
</dbReference>
<sequence length="145" mass="16537">MSLIITVIIAFLLVAFGYQIFHRMLVKRATLMLQKEAKQATDAMVIPILESLVGNQAPTDSQIIADVWGKGVLVFEYIIDLNQLTAQQKEGLTKEAVAKQLIDSTVEYQITDWWTYEQDLHIEVAQLSNEATKEYVKDIEKVDRH</sequence>
<dbReference type="Proteomes" id="UP000776629">
    <property type="component" value="Unassembled WGS sequence"/>
</dbReference>
<evidence type="ECO:0000313" key="1">
    <source>
        <dbReference type="EMBL" id="MBM6753544.1"/>
    </source>
</evidence>
<name>A0ABS2ELZ7_9LACO</name>
<reference evidence="1 2" key="1">
    <citation type="journal article" date="2021" name="Sci. Rep.">
        <title>The distribution of antibiotic resistance genes in chicken gut microbiota commensals.</title>
        <authorList>
            <person name="Juricova H."/>
            <person name="Matiasovicova J."/>
            <person name="Kubasova T."/>
            <person name="Cejkova D."/>
            <person name="Rychlik I."/>
        </authorList>
    </citation>
    <scope>NUCLEOTIDE SEQUENCE [LARGE SCALE GENOMIC DNA]</scope>
    <source>
        <strain evidence="1 2">An810</strain>
    </source>
</reference>
<organism evidence="1 2">
    <name type="scientific">Limosilactobacillus alvi</name>
    <dbReference type="NCBI Taxonomy" id="990412"/>
    <lineage>
        <taxon>Bacteria</taxon>
        <taxon>Bacillati</taxon>
        <taxon>Bacillota</taxon>
        <taxon>Bacilli</taxon>
        <taxon>Lactobacillales</taxon>
        <taxon>Lactobacillaceae</taxon>
        <taxon>Limosilactobacillus</taxon>
    </lineage>
</organism>